<dbReference type="GO" id="GO:0043021">
    <property type="term" value="F:ribonucleoprotein complex binding"/>
    <property type="evidence" value="ECO:0007669"/>
    <property type="project" value="UniProtKB-UniRule"/>
</dbReference>
<dbReference type="GO" id="GO:0003723">
    <property type="term" value="F:RNA binding"/>
    <property type="evidence" value="ECO:0007669"/>
    <property type="project" value="TreeGrafter"/>
</dbReference>
<feature type="compositionally biased region" description="Basic and acidic residues" evidence="5">
    <location>
        <begin position="660"/>
        <end position="674"/>
    </location>
</feature>
<evidence type="ECO:0000313" key="8">
    <source>
        <dbReference type="Proteomes" id="UP001295423"/>
    </source>
</evidence>
<dbReference type="HAMAP" id="MF_03028">
    <property type="entry name" value="Pescadillo"/>
    <property type="match status" value="1"/>
</dbReference>
<evidence type="ECO:0000256" key="2">
    <source>
        <dbReference type="ARBA" id="ARBA00022552"/>
    </source>
</evidence>
<dbReference type="Pfam" id="PF06732">
    <property type="entry name" value="Pescadillo_N"/>
    <property type="match status" value="1"/>
</dbReference>
<sequence>MGNRVKGRPKKSTIKANSHSKMGSKRKLSRMGKKQKKNHAGLEATFIGRSKCLKMLQVTIKDFRRLCILKGIYPREPRGKFPGHKKGQTFYHIKDIRAIAHEPVLEKFREFRTFTKKVRRAAGRNEQDEALRKNAMCPTYTLHHLVRERYPRFNDALSDIDDALTLTYLFAALPSTSNIKSKVVNKAKSLAAAWGAYCSTAACITKSFISVKGVYFEATIRGVPVRWVVPHSFTQFMPEDVDYRVMTTFFEFYETLLHFVLYKLYTDIEVRYPLPAEGGEVKGSTSFILGANLRSLSNALNSTGNISNIVSESVEDGDKKKKSGKTKEERKKEKELIKSVGAALNSINEDSDSEEEEDDVDVAGPLKAALESMADDEARTVLPGGKLELDDESMKRRRLFSGFKFFLSREVPRGYLELVCLAFGGIVGWEGPNSPIAVNDPSITHHVVDRPKLPASYSNLPKSREFIQPQWILDCANNVFLLPVAKYTVGVTLPPHLSPWVDNEEEGYKPAYAEVIERLKNGEPAVAENDDQMETDEAADDSEEMEDAAKEKDSDTEEESDDDSEEEDEEDPAAKKKQDKKKLAAKKAKTEKRRKQEEEEAHALAKTMMSRKASHLYGRMQHGIGQRNAKVENLKSKRKAIEEENRSKKKDTLGRTPLKQKVDRLRKERKRLEDEYSNPTGVSSKKKSKKKRST</sequence>
<dbReference type="InterPro" id="IPR036420">
    <property type="entry name" value="BRCT_dom_sf"/>
</dbReference>
<evidence type="ECO:0000313" key="7">
    <source>
        <dbReference type="EMBL" id="CAJ1950504.1"/>
    </source>
</evidence>
<proteinExistence type="inferred from homology"/>
<protein>
    <recommendedName>
        <fullName evidence="4">Pescadillo homolog</fullName>
    </recommendedName>
</protein>
<feature type="region of interest" description="Disordered" evidence="5">
    <location>
        <begin position="1"/>
        <end position="40"/>
    </location>
</feature>
<accession>A0AAD2FRG9</accession>
<dbReference type="GO" id="GO:0005654">
    <property type="term" value="C:nucleoplasm"/>
    <property type="evidence" value="ECO:0007669"/>
    <property type="project" value="UniProtKB-SubCell"/>
</dbReference>
<dbReference type="GO" id="GO:0000463">
    <property type="term" value="P:maturation of LSU-rRNA from tricistronic rRNA transcript (SSU-rRNA, 5.8S rRNA, LSU-rRNA)"/>
    <property type="evidence" value="ECO:0007669"/>
    <property type="project" value="UniProtKB-UniRule"/>
</dbReference>
<dbReference type="GO" id="GO:0070545">
    <property type="term" value="C:PeBoW complex"/>
    <property type="evidence" value="ECO:0007669"/>
    <property type="project" value="TreeGrafter"/>
</dbReference>
<dbReference type="PROSITE" id="PS50172">
    <property type="entry name" value="BRCT"/>
    <property type="match status" value="1"/>
</dbReference>
<dbReference type="GO" id="GO:0000466">
    <property type="term" value="P:maturation of 5.8S rRNA from tricistronic rRNA transcript (SSU-rRNA, 5.8S rRNA, LSU-rRNA)"/>
    <property type="evidence" value="ECO:0007669"/>
    <property type="project" value="UniProtKB-UniRule"/>
</dbReference>
<dbReference type="Proteomes" id="UP001295423">
    <property type="component" value="Unassembled WGS sequence"/>
</dbReference>
<comment type="caution">
    <text evidence="7">The sequence shown here is derived from an EMBL/GenBank/DDBJ whole genome shotgun (WGS) entry which is preliminary data.</text>
</comment>
<comment type="similarity">
    <text evidence="4">Belongs to the pescadillo family.</text>
</comment>
<dbReference type="InterPro" id="IPR001357">
    <property type="entry name" value="BRCT_dom"/>
</dbReference>
<feature type="compositionally biased region" description="Basic residues" evidence="5">
    <location>
        <begin position="684"/>
        <end position="694"/>
    </location>
</feature>
<dbReference type="GO" id="GO:0030687">
    <property type="term" value="C:preribosome, large subunit precursor"/>
    <property type="evidence" value="ECO:0007669"/>
    <property type="project" value="UniProtKB-UniRule"/>
</dbReference>
<evidence type="ECO:0000256" key="1">
    <source>
        <dbReference type="ARBA" id="ARBA00022517"/>
    </source>
</evidence>
<gene>
    <name evidence="7" type="ORF">CYCCA115_LOCUS12612</name>
</gene>
<evidence type="ECO:0000256" key="3">
    <source>
        <dbReference type="ARBA" id="ARBA00023242"/>
    </source>
</evidence>
<evidence type="ECO:0000256" key="4">
    <source>
        <dbReference type="HAMAP-Rule" id="MF_03028"/>
    </source>
</evidence>
<feature type="domain" description="BRCT" evidence="6">
    <location>
        <begin position="395"/>
        <end position="489"/>
    </location>
</feature>
<dbReference type="PANTHER" id="PTHR12221:SF6">
    <property type="entry name" value="PESCADILLO HOMOLOG"/>
    <property type="match status" value="1"/>
</dbReference>
<feature type="compositionally biased region" description="Basic residues" evidence="5">
    <location>
        <begin position="1"/>
        <end position="13"/>
    </location>
</feature>
<comment type="subcellular location">
    <subcellularLocation>
        <location evidence="4">Nucleus</location>
        <location evidence="4">Nucleolus</location>
    </subcellularLocation>
    <subcellularLocation>
        <location evidence="4">Nucleus</location>
        <location evidence="4">Nucleoplasm</location>
    </subcellularLocation>
</comment>
<feature type="compositionally biased region" description="Acidic residues" evidence="5">
    <location>
        <begin position="554"/>
        <end position="571"/>
    </location>
</feature>
<evidence type="ECO:0000259" key="6">
    <source>
        <dbReference type="PROSITE" id="PS50172"/>
    </source>
</evidence>
<keyword evidence="3 4" id="KW-0539">Nucleus</keyword>
<feature type="region of interest" description="Disordered" evidence="5">
    <location>
        <begin position="314"/>
        <end position="334"/>
    </location>
</feature>
<reference evidence="7" key="1">
    <citation type="submission" date="2023-08" db="EMBL/GenBank/DDBJ databases">
        <authorList>
            <person name="Audoor S."/>
            <person name="Bilcke G."/>
        </authorList>
    </citation>
    <scope>NUCLEOTIDE SEQUENCE</scope>
</reference>
<dbReference type="PANTHER" id="PTHR12221">
    <property type="entry name" value="PESCADILLO - RELATED"/>
    <property type="match status" value="1"/>
</dbReference>
<keyword evidence="1 4" id="KW-0690">Ribosome biogenesis</keyword>
<dbReference type="EMBL" id="CAKOGP040001770">
    <property type="protein sequence ID" value="CAJ1950504.1"/>
    <property type="molecule type" value="Genomic_DNA"/>
</dbReference>
<dbReference type="InterPro" id="IPR010613">
    <property type="entry name" value="PES"/>
</dbReference>
<comment type="function">
    <text evidence="4">Required for maturation of ribosomal RNAs and formation of the large ribosomal subunit.</text>
</comment>
<feature type="region of interest" description="Disordered" evidence="5">
    <location>
        <begin position="523"/>
        <end position="694"/>
    </location>
</feature>
<name>A0AAD2FRG9_9STRA</name>
<feature type="compositionally biased region" description="Basic and acidic residues" evidence="5">
    <location>
        <begin position="594"/>
        <end position="603"/>
    </location>
</feature>
<keyword evidence="2 4" id="KW-0698">rRNA processing</keyword>
<feature type="compositionally biased region" description="Acidic residues" evidence="5">
    <location>
        <begin position="528"/>
        <end position="546"/>
    </location>
</feature>
<organism evidence="7 8">
    <name type="scientific">Cylindrotheca closterium</name>
    <dbReference type="NCBI Taxonomy" id="2856"/>
    <lineage>
        <taxon>Eukaryota</taxon>
        <taxon>Sar</taxon>
        <taxon>Stramenopiles</taxon>
        <taxon>Ochrophyta</taxon>
        <taxon>Bacillariophyta</taxon>
        <taxon>Bacillariophyceae</taxon>
        <taxon>Bacillariophycidae</taxon>
        <taxon>Bacillariales</taxon>
        <taxon>Bacillariaceae</taxon>
        <taxon>Cylindrotheca</taxon>
    </lineage>
</organism>
<dbReference type="SUPFAM" id="SSF52113">
    <property type="entry name" value="BRCT domain"/>
    <property type="match status" value="1"/>
</dbReference>
<feature type="compositionally biased region" description="Basic residues" evidence="5">
    <location>
        <begin position="575"/>
        <end position="593"/>
    </location>
</feature>
<dbReference type="CDD" id="cd17709">
    <property type="entry name" value="BRCT_pescadillo_like"/>
    <property type="match status" value="1"/>
</dbReference>
<feature type="compositionally biased region" description="Basic residues" evidence="5">
    <location>
        <begin position="22"/>
        <end position="39"/>
    </location>
</feature>
<evidence type="ECO:0000256" key="5">
    <source>
        <dbReference type="SAM" id="MobiDB-lite"/>
    </source>
</evidence>
<dbReference type="AlphaFoldDB" id="A0AAD2FRG9"/>
<dbReference type="Gene3D" id="3.40.50.10190">
    <property type="entry name" value="BRCT domain"/>
    <property type="match status" value="1"/>
</dbReference>
<keyword evidence="8" id="KW-1185">Reference proteome</keyword>
<feature type="compositionally biased region" description="Basic and acidic residues" evidence="5">
    <location>
        <begin position="325"/>
        <end position="334"/>
    </location>
</feature>
<feature type="compositionally biased region" description="Basic and acidic residues" evidence="5">
    <location>
        <begin position="629"/>
        <end position="653"/>
    </location>
</feature>